<evidence type="ECO:0000256" key="2">
    <source>
        <dbReference type="ARBA" id="ARBA00009890"/>
    </source>
</evidence>
<comment type="subcellular location">
    <subcellularLocation>
        <location evidence="1 6">Cytoplasm</location>
    </subcellularLocation>
</comment>
<dbReference type="Proteomes" id="UP000008820">
    <property type="component" value="Chromosome 1"/>
</dbReference>
<protein>
    <recommendedName>
        <fullName evidence="6">Target of rapamycin complex subunit lst8</fullName>
        <shortName evidence="6">TORC subunit lst8</shortName>
    </recommendedName>
</protein>
<dbReference type="InterPro" id="IPR037588">
    <property type="entry name" value="MLST8"/>
</dbReference>
<comment type="subunit">
    <text evidence="6">Part of TORC1 complex. Part of the TORC2 complex.</text>
</comment>
<dbReference type="InterPro" id="IPR001680">
    <property type="entry name" value="WD40_rpt"/>
</dbReference>
<evidence type="ECO:0000256" key="4">
    <source>
        <dbReference type="ARBA" id="ARBA00022574"/>
    </source>
</evidence>
<dbReference type="GO" id="GO:0005737">
    <property type="term" value="C:cytoplasm"/>
    <property type="evidence" value="ECO:0007669"/>
    <property type="project" value="UniProtKB-SubCell"/>
</dbReference>
<dbReference type="Gene3D" id="2.130.10.10">
    <property type="entry name" value="YVTN repeat-like/Quinoprotein amine dehydrogenase"/>
    <property type="match status" value="1"/>
</dbReference>
<comment type="function">
    <text evidence="6">Subunit of TORC1 and TORC2, which regulate cell growth and survival in response to nutrient and hormonal signals.</text>
</comment>
<evidence type="ECO:0000256" key="1">
    <source>
        <dbReference type="ARBA" id="ARBA00004496"/>
    </source>
</evidence>
<dbReference type="PROSITE" id="PS00678">
    <property type="entry name" value="WD_REPEATS_1"/>
    <property type="match status" value="1"/>
</dbReference>
<dbReference type="FunFam" id="2.130.10.10:FF:000505">
    <property type="entry name" value="Blast:Protein LST8 homolog"/>
    <property type="match status" value="1"/>
</dbReference>
<dbReference type="AlphaFoldDB" id="A0A6I8U5K3"/>
<dbReference type="GO" id="GO:0032535">
    <property type="term" value="P:regulation of cellular component size"/>
    <property type="evidence" value="ECO:0007669"/>
    <property type="project" value="UniProtKB-ARBA"/>
</dbReference>
<organism evidence="7 8">
    <name type="scientific">Aedes aegypti</name>
    <name type="common">Yellowfever mosquito</name>
    <name type="synonym">Culex aegypti</name>
    <dbReference type="NCBI Taxonomy" id="7159"/>
    <lineage>
        <taxon>Eukaryota</taxon>
        <taxon>Metazoa</taxon>
        <taxon>Ecdysozoa</taxon>
        <taxon>Arthropoda</taxon>
        <taxon>Hexapoda</taxon>
        <taxon>Insecta</taxon>
        <taxon>Pterygota</taxon>
        <taxon>Neoptera</taxon>
        <taxon>Endopterygota</taxon>
        <taxon>Diptera</taxon>
        <taxon>Nematocera</taxon>
        <taxon>Culicoidea</taxon>
        <taxon>Culicidae</taxon>
        <taxon>Culicinae</taxon>
        <taxon>Aedini</taxon>
        <taxon>Aedes</taxon>
        <taxon>Stegomyia</taxon>
    </lineage>
</organism>
<dbReference type="OrthoDB" id="400at2759"/>
<dbReference type="SUPFAM" id="SSF50978">
    <property type="entry name" value="WD40 repeat-like"/>
    <property type="match status" value="1"/>
</dbReference>
<evidence type="ECO:0000256" key="5">
    <source>
        <dbReference type="ARBA" id="ARBA00022737"/>
    </source>
</evidence>
<evidence type="ECO:0000313" key="8">
    <source>
        <dbReference type="Proteomes" id="UP000008820"/>
    </source>
</evidence>
<dbReference type="GO" id="GO:0031931">
    <property type="term" value="C:TORC1 complex"/>
    <property type="evidence" value="ECO:0007669"/>
    <property type="project" value="UniProtKB-UniRule"/>
</dbReference>
<reference evidence="7 8" key="1">
    <citation type="submission" date="2017-06" db="EMBL/GenBank/DDBJ databases">
        <title>Aedes aegypti genome working group (AGWG) sequencing and assembly.</title>
        <authorList>
            <consortium name="Aedes aegypti Genome Working Group (AGWG)"/>
            <person name="Matthews B.J."/>
        </authorList>
    </citation>
    <scope>NUCLEOTIDE SEQUENCE [LARGE SCALE GENOMIC DNA]</scope>
    <source>
        <strain evidence="7 8">LVP_AGWG</strain>
    </source>
</reference>
<evidence type="ECO:0000313" key="7">
    <source>
        <dbReference type="EnsemblMetazoa" id="AAEL027512-PA"/>
    </source>
</evidence>
<comment type="similarity">
    <text evidence="2 6">Belongs to the WD repeat LST8 family.</text>
</comment>
<evidence type="ECO:0000256" key="3">
    <source>
        <dbReference type="ARBA" id="ARBA00022490"/>
    </source>
</evidence>
<evidence type="ECO:0000256" key="6">
    <source>
        <dbReference type="RuleBase" id="RU369068"/>
    </source>
</evidence>
<dbReference type="PROSITE" id="PS50082">
    <property type="entry name" value="WD_REPEATS_2"/>
    <property type="match status" value="3"/>
</dbReference>
<keyword evidence="4 6" id="KW-0853">WD repeat</keyword>
<proteinExistence type="inferred from homology"/>
<reference evidence="7" key="2">
    <citation type="submission" date="2020-05" db="UniProtKB">
        <authorList>
            <consortium name="EnsemblMetazoa"/>
        </authorList>
    </citation>
    <scope>IDENTIFICATION</scope>
    <source>
        <strain evidence="7">LVP_AGWG</strain>
    </source>
</reference>
<keyword evidence="5 6" id="KW-0677">Repeat</keyword>
<dbReference type="GO" id="GO:0031932">
    <property type="term" value="C:TORC2 complex"/>
    <property type="evidence" value="ECO:0007669"/>
    <property type="project" value="UniProtKB-UniRule"/>
</dbReference>
<dbReference type="PRINTS" id="PR00320">
    <property type="entry name" value="GPROTEINBRPT"/>
</dbReference>
<accession>A0A6I8U5K3</accession>
<name>A0A6I8U5K3_AEDAE</name>
<dbReference type="GO" id="GO:0038203">
    <property type="term" value="P:TORC2 signaling"/>
    <property type="evidence" value="ECO:0007669"/>
    <property type="project" value="UniProtKB-ARBA"/>
</dbReference>
<dbReference type="Pfam" id="PF00400">
    <property type="entry name" value="WD40"/>
    <property type="match status" value="7"/>
</dbReference>
<keyword evidence="3 6" id="KW-0963">Cytoplasm</keyword>
<dbReference type="InParanoid" id="A0A6I8U5K3"/>
<dbReference type="PANTHER" id="PTHR19842">
    <property type="entry name" value="G BETA-LIKE PROTEIN GBL"/>
    <property type="match status" value="1"/>
</dbReference>
<dbReference type="PANTHER" id="PTHR19842:SF0">
    <property type="entry name" value="TARGET OF RAPAMYCIN COMPLEX SUBUNIT LST8"/>
    <property type="match status" value="1"/>
</dbReference>
<dbReference type="InterPro" id="IPR019775">
    <property type="entry name" value="WD40_repeat_CS"/>
</dbReference>
<dbReference type="InterPro" id="IPR036322">
    <property type="entry name" value="WD40_repeat_dom_sf"/>
</dbReference>
<gene>
    <name evidence="7" type="primary">5566776</name>
</gene>
<dbReference type="GO" id="GO:0032956">
    <property type="term" value="P:regulation of actin cytoskeleton organization"/>
    <property type="evidence" value="ECO:0007669"/>
    <property type="project" value="TreeGrafter"/>
</dbReference>
<dbReference type="EnsemblMetazoa" id="AAEL027512-RA">
    <property type="protein sequence ID" value="AAEL027512-PA"/>
    <property type="gene ID" value="AAEL027512"/>
</dbReference>
<sequence length="326" mass="36825">MTLKQNSVQNNMSFDPFNEPLLATGGYDHTIKLWQPYSGLCQRTLQHADSQVNALDIIPNGTILAAGGYQHIRLYDMNYNYPMINFESVTKNVTRVGFQEDGKWIFTGGEDCRVRIWDMSSPNPACKRMFDCLTPVNAVCLHPNQVELAIGSQGGSVYLWDVKSDVHEQLIPEVEASIQDIAISPNGQYMAAVNNKGNCYIWSLSNSINSETQLTQTDPKLRIEAHKKYALRCKFSPDSSLLVTCSGDGTARIYRTDTFQLHAELKIEKYWMWDAVFSNDSKYLFTASSDGHARLWKIETKSIEREYHGHLKAITALAFRDGSTKT</sequence>
<dbReference type="PROSITE" id="PS50294">
    <property type="entry name" value="WD_REPEATS_REGION"/>
    <property type="match status" value="1"/>
</dbReference>
<dbReference type="SMART" id="SM00320">
    <property type="entry name" value="WD40"/>
    <property type="match status" value="7"/>
</dbReference>
<dbReference type="InterPro" id="IPR020472">
    <property type="entry name" value="WD40_PAC1"/>
</dbReference>
<dbReference type="FunCoup" id="A0A6I8U5K3">
    <property type="interactions" value="1040"/>
</dbReference>
<keyword evidence="8" id="KW-1185">Reference proteome</keyword>
<dbReference type="GO" id="GO:0051897">
    <property type="term" value="P:positive regulation of phosphatidylinositol 3-kinase/protein kinase B signal transduction"/>
    <property type="evidence" value="ECO:0007669"/>
    <property type="project" value="UniProtKB-ARBA"/>
</dbReference>
<dbReference type="CDD" id="cd00200">
    <property type="entry name" value="WD40"/>
    <property type="match status" value="1"/>
</dbReference>
<dbReference type="InterPro" id="IPR015943">
    <property type="entry name" value="WD40/YVTN_repeat-like_dom_sf"/>
</dbReference>